<feature type="transmembrane region" description="Helical" evidence="2">
    <location>
        <begin position="101"/>
        <end position="120"/>
    </location>
</feature>
<accession>A0A1G7L7V4</accession>
<organism evidence="3 4">
    <name type="scientific">Limimonas halophila</name>
    <dbReference type="NCBI Taxonomy" id="1082479"/>
    <lineage>
        <taxon>Bacteria</taxon>
        <taxon>Pseudomonadati</taxon>
        <taxon>Pseudomonadota</taxon>
        <taxon>Alphaproteobacteria</taxon>
        <taxon>Rhodospirillales</taxon>
        <taxon>Rhodovibrionaceae</taxon>
        <taxon>Limimonas</taxon>
    </lineage>
</organism>
<evidence type="ECO:0000256" key="2">
    <source>
        <dbReference type="SAM" id="Phobius"/>
    </source>
</evidence>
<keyword evidence="4" id="KW-1185">Reference proteome</keyword>
<dbReference type="STRING" id="1082479.SAMN05216241_101153"/>
<feature type="transmembrane region" description="Helical" evidence="2">
    <location>
        <begin position="60"/>
        <end position="81"/>
    </location>
</feature>
<sequence>MSQDTDQSPAGADQKSRSIWQWMALAAFIVPMAVFLLPTTVVAGFLLLPTIVALMTDKTPGHSVTVTVGLLNGVGTLPAVIHLWSLGHHFSQALMTVAQPIYWLIAYTGAAVGWGIFLGLPPLLRRYYQVATDTRIKQLQKRQEELRDLWGDEVAGEEHEADTTDDSAPNAFSTR</sequence>
<protein>
    <submittedName>
        <fullName evidence="3">Uncharacterized protein</fullName>
    </submittedName>
</protein>
<dbReference type="OrthoDB" id="7357449at2"/>
<evidence type="ECO:0000256" key="1">
    <source>
        <dbReference type="SAM" id="MobiDB-lite"/>
    </source>
</evidence>
<dbReference type="AlphaFoldDB" id="A0A1G7L7V4"/>
<keyword evidence="2" id="KW-0472">Membrane</keyword>
<evidence type="ECO:0000313" key="3">
    <source>
        <dbReference type="EMBL" id="SDF45607.1"/>
    </source>
</evidence>
<keyword evidence="2" id="KW-0812">Transmembrane</keyword>
<keyword evidence="2" id="KW-1133">Transmembrane helix</keyword>
<reference evidence="3 4" key="1">
    <citation type="submission" date="2016-10" db="EMBL/GenBank/DDBJ databases">
        <authorList>
            <person name="de Groot N.N."/>
        </authorList>
    </citation>
    <scope>NUCLEOTIDE SEQUENCE [LARGE SCALE GENOMIC DNA]</scope>
    <source>
        <strain evidence="3 4">DSM 25584</strain>
    </source>
</reference>
<feature type="compositionally biased region" description="Polar residues" evidence="1">
    <location>
        <begin position="166"/>
        <end position="175"/>
    </location>
</feature>
<name>A0A1G7L7V4_9PROT</name>
<evidence type="ECO:0000313" key="4">
    <source>
        <dbReference type="Proteomes" id="UP000199415"/>
    </source>
</evidence>
<feature type="transmembrane region" description="Helical" evidence="2">
    <location>
        <begin position="20"/>
        <end position="48"/>
    </location>
</feature>
<feature type="compositionally biased region" description="Basic and acidic residues" evidence="1">
    <location>
        <begin position="150"/>
        <end position="162"/>
    </location>
</feature>
<dbReference type="EMBL" id="FNCE01000001">
    <property type="protein sequence ID" value="SDF45607.1"/>
    <property type="molecule type" value="Genomic_DNA"/>
</dbReference>
<dbReference type="RefSeq" id="WP_090018212.1">
    <property type="nucleotide sequence ID" value="NZ_FNCE01000001.1"/>
</dbReference>
<gene>
    <name evidence="3" type="ORF">SAMN05216241_101153</name>
</gene>
<proteinExistence type="predicted"/>
<feature type="region of interest" description="Disordered" evidence="1">
    <location>
        <begin position="150"/>
        <end position="175"/>
    </location>
</feature>
<dbReference type="Proteomes" id="UP000199415">
    <property type="component" value="Unassembled WGS sequence"/>
</dbReference>